<evidence type="ECO:0000313" key="3">
    <source>
        <dbReference type="Proteomes" id="UP001589738"/>
    </source>
</evidence>
<protein>
    <submittedName>
        <fullName evidence="2">Aldolase</fullName>
    </submittedName>
</protein>
<evidence type="ECO:0000313" key="2">
    <source>
        <dbReference type="EMBL" id="MFC0478396.1"/>
    </source>
</evidence>
<dbReference type="Gene3D" id="3.40.50.300">
    <property type="entry name" value="P-loop containing nucleotide triphosphate hydrolases"/>
    <property type="match status" value="1"/>
</dbReference>
<comment type="caution">
    <text evidence="2">The sequence shown here is derived from an EMBL/GenBank/DDBJ whole genome shotgun (WGS) entry which is preliminary data.</text>
</comment>
<dbReference type="RefSeq" id="WP_377059292.1">
    <property type="nucleotide sequence ID" value="NZ_JBHLUU010000128.1"/>
</dbReference>
<proteinExistence type="predicted"/>
<dbReference type="Proteomes" id="UP001589738">
    <property type="component" value="Unassembled WGS sequence"/>
</dbReference>
<dbReference type="Pfam" id="PF07475">
    <property type="entry name" value="Hpr_kinase_C"/>
    <property type="match status" value="1"/>
</dbReference>
<dbReference type="SUPFAM" id="SSF52540">
    <property type="entry name" value="P-loop containing nucleoside triphosphate hydrolases"/>
    <property type="match status" value="1"/>
</dbReference>
<sequence length="318" mass="35995">MNSIANKVIAFEAFGLNILSEIPLKELSQRLVDQTSIDICIKEKCLKNQWNTLDDQENAFVITEDKVMFEVPNVAIFSVENGNSIYVTPLKDYDEDVVRLYLLGTGMGTILLQRKSLPLHGSALEFEGKAIAIVGDSGAGKSTTASALMKEGFNLLSDDVIALALTDDMDVMVTPAYPQQKLWIESIEHLGMSTNNYRSIYGRETKFNVPVNEQFVNRTIPLYGIFELVKSSTNEEVEFKKLDKLESFYSIYSNTFRNFLIRPLHLLDWHFEFSAKILDRVPTYKLVRPDNQSYSVNKLLSIILQNVKEEGGVNDVNK</sequence>
<dbReference type="EMBL" id="JBHLUU010000128">
    <property type="protein sequence ID" value="MFC0478396.1"/>
    <property type="molecule type" value="Genomic_DNA"/>
</dbReference>
<feature type="domain" description="HPr kinase/phosphorylase C-terminal" evidence="1">
    <location>
        <begin position="118"/>
        <end position="204"/>
    </location>
</feature>
<name>A0ABV6L1Z8_9BACI</name>
<dbReference type="SUPFAM" id="SSF53795">
    <property type="entry name" value="PEP carboxykinase-like"/>
    <property type="match status" value="1"/>
</dbReference>
<evidence type="ECO:0000259" key="1">
    <source>
        <dbReference type="Pfam" id="PF07475"/>
    </source>
</evidence>
<dbReference type="InterPro" id="IPR011104">
    <property type="entry name" value="Hpr_kin/Pase_C"/>
</dbReference>
<gene>
    <name evidence="2" type="ORF">ACFFHF_24725</name>
</gene>
<organism evidence="2 3">
    <name type="scientific">Robertmurraya beringensis</name>
    <dbReference type="NCBI Taxonomy" id="641660"/>
    <lineage>
        <taxon>Bacteria</taxon>
        <taxon>Bacillati</taxon>
        <taxon>Bacillota</taxon>
        <taxon>Bacilli</taxon>
        <taxon>Bacillales</taxon>
        <taxon>Bacillaceae</taxon>
        <taxon>Robertmurraya</taxon>
    </lineage>
</organism>
<dbReference type="InterPro" id="IPR027417">
    <property type="entry name" value="P-loop_NTPase"/>
</dbReference>
<keyword evidence="3" id="KW-1185">Reference proteome</keyword>
<reference evidence="2 3" key="1">
    <citation type="submission" date="2024-09" db="EMBL/GenBank/DDBJ databases">
        <authorList>
            <person name="Sun Q."/>
            <person name="Mori K."/>
        </authorList>
    </citation>
    <scope>NUCLEOTIDE SEQUENCE [LARGE SCALE GENOMIC DNA]</scope>
    <source>
        <strain evidence="2 3">CGMCC 1.9126</strain>
    </source>
</reference>
<accession>A0ABV6L1Z8</accession>